<evidence type="ECO:0000313" key="2">
    <source>
        <dbReference type="Proteomes" id="UP000005018"/>
    </source>
</evidence>
<dbReference type="RefSeq" id="XP_003866537.1">
    <property type="nucleotide sequence ID" value="XM_003866489.1"/>
</dbReference>
<keyword evidence="2" id="KW-1185">Reference proteome</keyword>
<reference evidence="1 2" key="1">
    <citation type="journal article" date="2012" name="PLoS ONE">
        <title>Sequence and analysis of the genome of the pathogenic yeast Candida orthopsilosis.</title>
        <authorList>
            <person name="Riccombeni A."/>
            <person name="Vidanes G."/>
            <person name="Proux-Wera E."/>
            <person name="Wolfe K.H."/>
            <person name="Butler G."/>
        </authorList>
    </citation>
    <scope>NUCLEOTIDE SEQUENCE [LARGE SCALE GENOMIC DNA]</scope>
    <source>
        <strain evidence="1 2">Co 90-125</strain>
    </source>
</reference>
<gene>
    <name evidence="1" type="ORF">CORT_0A07130</name>
</gene>
<sequence>MHYLNSFLRRPSMRRSKVLALAFLIAGVIFILGIQHPPIKEYLAKNVPISRLRQYFMKYESPKQLAEFDKKVIDFLELQKQKIGRGGIIDAKSKKKVEMTQKVLIETTFINDKSFNMINVPPKEKIPQFQNYDPRFTFGLLSKYINDGFKESEQIESKALTIPIFH</sequence>
<dbReference type="KEGG" id="cot:CORT_0A07130"/>
<organism evidence="1 2">
    <name type="scientific">Candida orthopsilosis (strain 90-125)</name>
    <name type="common">Yeast</name>
    <dbReference type="NCBI Taxonomy" id="1136231"/>
    <lineage>
        <taxon>Eukaryota</taxon>
        <taxon>Fungi</taxon>
        <taxon>Dikarya</taxon>
        <taxon>Ascomycota</taxon>
        <taxon>Saccharomycotina</taxon>
        <taxon>Pichiomycetes</taxon>
        <taxon>Debaryomycetaceae</taxon>
        <taxon>Candida/Lodderomyces clade</taxon>
        <taxon>Candida</taxon>
    </lineage>
</organism>
<protein>
    <submittedName>
        <fullName evidence="1">Uncharacterized protein</fullName>
    </submittedName>
</protein>
<evidence type="ECO:0000313" key="1">
    <source>
        <dbReference type="EMBL" id="CCG21098.1"/>
    </source>
</evidence>
<dbReference type="AlphaFoldDB" id="H8WWV8"/>
<name>H8WWV8_CANO9</name>
<dbReference type="Proteomes" id="UP000005018">
    <property type="component" value="Chromosome 1"/>
</dbReference>
<proteinExistence type="predicted"/>
<dbReference type="HOGENOM" id="CLU_1602469_0_0_1"/>
<accession>H8WWV8</accession>
<dbReference type="GeneID" id="14537940"/>
<dbReference type="EMBL" id="HE681719">
    <property type="protein sequence ID" value="CCG21098.1"/>
    <property type="molecule type" value="Genomic_DNA"/>
</dbReference>